<accession>B9G409</accession>
<name>B9G409_ORYSJ</name>
<dbReference type="AlphaFoldDB" id="B9G409"/>
<dbReference type="EMBL" id="CM000146">
    <property type="protein sequence ID" value="EEE69857.1"/>
    <property type="molecule type" value="Genomic_DNA"/>
</dbReference>
<dbReference type="Proteomes" id="UP000007752">
    <property type="component" value="Chromosome 9"/>
</dbReference>
<protein>
    <recommendedName>
        <fullName evidence="2">Retrotransposon Copia-like N-terminal domain-containing protein</fullName>
    </recommendedName>
</protein>
<evidence type="ECO:0008006" key="2">
    <source>
        <dbReference type="Google" id="ProtNLM"/>
    </source>
</evidence>
<proteinExistence type="predicted"/>
<sequence>MASSSSTPVGALPFVVPVIEKLGKGNYLLWKAQVLPTIRGAQMFGYLDGTAEVPVKEIKVKEGDKVIKKVNSDFTRWVTEDQQSMMTLDTRRISLKQQGNFQENLPLDRQCRPREPRLSPLAQCSLTKRECGCLLNQ</sequence>
<reference evidence="1" key="2">
    <citation type="submission" date="2008-12" db="EMBL/GenBank/DDBJ databases">
        <title>Improved gene annotation of the rice (Oryza sativa) genomes.</title>
        <authorList>
            <person name="Wang J."/>
            <person name="Li R."/>
            <person name="Fan W."/>
            <person name="Huang Q."/>
            <person name="Zhang J."/>
            <person name="Zhou Y."/>
            <person name="Hu Y."/>
            <person name="Zi S."/>
            <person name="Li J."/>
            <person name="Ni P."/>
            <person name="Zheng H."/>
            <person name="Zhang Y."/>
            <person name="Zhao M."/>
            <person name="Hao Q."/>
            <person name="McDermott J."/>
            <person name="Samudrala R."/>
            <person name="Kristiansen K."/>
            <person name="Wong G.K.-S."/>
        </authorList>
    </citation>
    <scope>NUCLEOTIDE SEQUENCE</scope>
</reference>
<organism evidence="1">
    <name type="scientific">Oryza sativa subsp. japonica</name>
    <name type="common">Rice</name>
    <dbReference type="NCBI Taxonomy" id="39947"/>
    <lineage>
        <taxon>Eukaryota</taxon>
        <taxon>Viridiplantae</taxon>
        <taxon>Streptophyta</taxon>
        <taxon>Embryophyta</taxon>
        <taxon>Tracheophyta</taxon>
        <taxon>Spermatophyta</taxon>
        <taxon>Magnoliopsida</taxon>
        <taxon>Liliopsida</taxon>
        <taxon>Poales</taxon>
        <taxon>Poaceae</taxon>
        <taxon>BOP clade</taxon>
        <taxon>Oryzoideae</taxon>
        <taxon>Oryzeae</taxon>
        <taxon>Oryzinae</taxon>
        <taxon>Oryza</taxon>
        <taxon>Oryza sativa</taxon>
    </lineage>
</organism>
<gene>
    <name evidence="1" type="ORF">OsJ_29657</name>
</gene>
<evidence type="ECO:0000313" key="1">
    <source>
        <dbReference type="EMBL" id="EEE69857.1"/>
    </source>
</evidence>
<reference evidence="1" key="1">
    <citation type="journal article" date="2005" name="PLoS Biol.">
        <title>The genomes of Oryza sativa: a history of duplications.</title>
        <authorList>
            <person name="Yu J."/>
            <person name="Wang J."/>
            <person name="Lin W."/>
            <person name="Li S."/>
            <person name="Li H."/>
            <person name="Zhou J."/>
            <person name="Ni P."/>
            <person name="Dong W."/>
            <person name="Hu S."/>
            <person name="Zeng C."/>
            <person name="Zhang J."/>
            <person name="Zhang Y."/>
            <person name="Li R."/>
            <person name="Xu Z."/>
            <person name="Li S."/>
            <person name="Li X."/>
            <person name="Zheng H."/>
            <person name="Cong L."/>
            <person name="Lin L."/>
            <person name="Yin J."/>
            <person name="Geng J."/>
            <person name="Li G."/>
            <person name="Shi J."/>
            <person name="Liu J."/>
            <person name="Lv H."/>
            <person name="Li J."/>
            <person name="Wang J."/>
            <person name="Deng Y."/>
            <person name="Ran L."/>
            <person name="Shi X."/>
            <person name="Wang X."/>
            <person name="Wu Q."/>
            <person name="Li C."/>
            <person name="Ren X."/>
            <person name="Wang J."/>
            <person name="Wang X."/>
            <person name="Li D."/>
            <person name="Liu D."/>
            <person name="Zhang X."/>
            <person name="Ji Z."/>
            <person name="Zhao W."/>
            <person name="Sun Y."/>
            <person name="Zhang Z."/>
            <person name="Bao J."/>
            <person name="Han Y."/>
            <person name="Dong L."/>
            <person name="Ji J."/>
            <person name="Chen P."/>
            <person name="Wu S."/>
            <person name="Liu J."/>
            <person name="Xiao Y."/>
            <person name="Bu D."/>
            <person name="Tan J."/>
            <person name="Yang L."/>
            <person name="Ye C."/>
            <person name="Zhang J."/>
            <person name="Xu J."/>
            <person name="Zhou Y."/>
            <person name="Yu Y."/>
            <person name="Zhang B."/>
            <person name="Zhuang S."/>
            <person name="Wei H."/>
            <person name="Liu B."/>
            <person name="Lei M."/>
            <person name="Yu H."/>
            <person name="Li Y."/>
            <person name="Xu H."/>
            <person name="Wei S."/>
            <person name="He X."/>
            <person name="Fang L."/>
            <person name="Zhang Z."/>
            <person name="Zhang Y."/>
            <person name="Huang X."/>
            <person name="Su Z."/>
            <person name="Tong W."/>
            <person name="Li J."/>
            <person name="Tong Z."/>
            <person name="Li S."/>
            <person name="Ye J."/>
            <person name="Wang L."/>
            <person name="Fang L."/>
            <person name="Lei T."/>
            <person name="Chen C."/>
            <person name="Chen H."/>
            <person name="Xu Z."/>
            <person name="Li H."/>
            <person name="Huang H."/>
            <person name="Zhang F."/>
            <person name="Xu H."/>
            <person name="Li N."/>
            <person name="Zhao C."/>
            <person name="Li S."/>
            <person name="Dong L."/>
            <person name="Huang Y."/>
            <person name="Li L."/>
            <person name="Xi Y."/>
            <person name="Qi Q."/>
            <person name="Li W."/>
            <person name="Zhang B."/>
            <person name="Hu W."/>
            <person name="Zhang Y."/>
            <person name="Tian X."/>
            <person name="Jiao Y."/>
            <person name="Liang X."/>
            <person name="Jin J."/>
            <person name="Gao L."/>
            <person name="Zheng W."/>
            <person name="Hao B."/>
            <person name="Liu S."/>
            <person name="Wang W."/>
            <person name="Yuan L."/>
            <person name="Cao M."/>
            <person name="McDermott J."/>
            <person name="Samudrala R."/>
            <person name="Wang J."/>
            <person name="Wong G.K."/>
            <person name="Yang H."/>
        </authorList>
    </citation>
    <scope>NUCLEOTIDE SEQUENCE [LARGE SCALE GENOMIC DNA]</scope>
</reference>